<organism evidence="1 2">
    <name type="scientific">Paenibacillus whitsoniae</name>
    <dbReference type="NCBI Taxonomy" id="2496558"/>
    <lineage>
        <taxon>Bacteria</taxon>
        <taxon>Bacillati</taxon>
        <taxon>Bacillota</taxon>
        <taxon>Bacilli</taxon>
        <taxon>Bacillales</taxon>
        <taxon>Paenibacillaceae</taxon>
        <taxon>Paenibacillus</taxon>
    </lineage>
</organism>
<evidence type="ECO:0000313" key="1">
    <source>
        <dbReference type="EMBL" id="RTE10279.1"/>
    </source>
</evidence>
<reference evidence="1 2" key="1">
    <citation type="submission" date="2018-12" db="EMBL/GenBank/DDBJ databases">
        <title>Bacillus ochoae sp. nov., Paenibacillus whitsoniae sp. nov., Paenibacillus spiritus sp. nov. Isolated from the Mars Exploration Rover during spacecraft assembly.</title>
        <authorList>
            <person name="Seuylemezian A."/>
            <person name="Vaishampayan P."/>
        </authorList>
    </citation>
    <scope>NUCLEOTIDE SEQUENCE [LARGE SCALE GENOMIC DNA]</scope>
    <source>
        <strain evidence="1 2">MER 54</strain>
    </source>
</reference>
<dbReference type="AlphaFoldDB" id="A0A3S0AQT8"/>
<accession>A0A3S0AQT8</accession>
<name>A0A3S0AQT8_9BACL</name>
<dbReference type="RefSeq" id="WP_126140861.1">
    <property type="nucleotide sequence ID" value="NZ_RXHU01000022.1"/>
</dbReference>
<evidence type="ECO:0000313" key="2">
    <source>
        <dbReference type="Proteomes" id="UP000276128"/>
    </source>
</evidence>
<gene>
    <name evidence="1" type="ORF">EJQ19_08965</name>
</gene>
<sequence>MVHPRGSRVSIEPNSLLLFQGWTIHKVKRRSRTPYERDIAHFLPDFVTDWEEDETASLATQLEQVACRNIRLGQYEYYGTVYERNENPYKVNTII</sequence>
<keyword evidence="2" id="KW-1185">Reference proteome</keyword>
<dbReference type="EMBL" id="RXHU01000022">
    <property type="protein sequence ID" value="RTE10279.1"/>
    <property type="molecule type" value="Genomic_DNA"/>
</dbReference>
<dbReference type="Proteomes" id="UP000276128">
    <property type="component" value="Unassembled WGS sequence"/>
</dbReference>
<protein>
    <submittedName>
        <fullName evidence="1">Uncharacterized protein</fullName>
    </submittedName>
</protein>
<comment type="caution">
    <text evidence="1">The sequence shown here is derived from an EMBL/GenBank/DDBJ whole genome shotgun (WGS) entry which is preliminary data.</text>
</comment>
<proteinExistence type="predicted"/>